<dbReference type="InterPro" id="IPR036397">
    <property type="entry name" value="RNaseH_sf"/>
</dbReference>
<dbReference type="PANTHER" id="PTHR35046:SF26">
    <property type="entry name" value="RNA-DIRECTED DNA POLYMERASE"/>
    <property type="match status" value="1"/>
</dbReference>
<dbReference type="AlphaFoldDB" id="A0A5B6WXL8"/>
<dbReference type="EMBL" id="SMMG02000002">
    <property type="protein sequence ID" value="KAA3485505.1"/>
    <property type="molecule type" value="Genomic_DNA"/>
</dbReference>
<evidence type="ECO:0000313" key="3">
    <source>
        <dbReference type="Proteomes" id="UP000325315"/>
    </source>
</evidence>
<proteinExistence type="predicted"/>
<dbReference type="SUPFAM" id="SSF53098">
    <property type="entry name" value="Ribonuclease H-like"/>
    <property type="match status" value="1"/>
</dbReference>
<dbReference type="Gene3D" id="3.30.420.10">
    <property type="entry name" value="Ribonuclease H-like superfamily/Ribonuclease H"/>
    <property type="match status" value="1"/>
</dbReference>
<evidence type="ECO:0000313" key="2">
    <source>
        <dbReference type="EMBL" id="KAA3485505.1"/>
    </source>
</evidence>
<gene>
    <name evidence="2" type="ORF">EPI10_007475</name>
</gene>
<evidence type="ECO:0000259" key="1">
    <source>
        <dbReference type="PROSITE" id="PS50994"/>
    </source>
</evidence>
<feature type="domain" description="Integrase catalytic" evidence="1">
    <location>
        <begin position="1"/>
        <end position="100"/>
    </location>
</feature>
<comment type="caution">
    <text evidence="2">The sequence shown here is derived from an EMBL/GenBank/DDBJ whole genome shotgun (WGS) entry which is preliminary data.</text>
</comment>
<dbReference type="InterPro" id="IPR001584">
    <property type="entry name" value="Integrase_cat-core"/>
</dbReference>
<reference evidence="2" key="1">
    <citation type="submission" date="2019-08" db="EMBL/GenBank/DDBJ databases">
        <authorList>
            <person name="Liu F."/>
        </authorList>
    </citation>
    <scope>NUCLEOTIDE SEQUENCE [LARGE SCALE GENOMIC DNA]</scope>
    <source>
        <strain evidence="2">PA1801</strain>
        <tissue evidence="2">Leaf</tissue>
    </source>
</reference>
<dbReference type="GO" id="GO:0003676">
    <property type="term" value="F:nucleic acid binding"/>
    <property type="evidence" value="ECO:0007669"/>
    <property type="project" value="InterPro"/>
</dbReference>
<protein>
    <submittedName>
        <fullName evidence="2">Polyprotein</fullName>
    </submittedName>
</protein>
<dbReference type="PANTHER" id="PTHR35046">
    <property type="entry name" value="ZINC KNUCKLE (CCHC-TYPE) FAMILY PROTEIN"/>
    <property type="match status" value="1"/>
</dbReference>
<sequence length="135" mass="15286">MDFIKGLPNTKGKSVFLVVIDRLTKFVHFLALSHPYIAMTVAQKYLNHIFKLHSLLDSIILDKDRIFVSNFWMDLFKRVGTKLHLSTSYHPETDGQTEDLATKGGAAPVQNVLPVVDVSGAWIKEPARILDRHMV</sequence>
<keyword evidence="3" id="KW-1185">Reference proteome</keyword>
<organism evidence="2 3">
    <name type="scientific">Gossypium australe</name>
    <dbReference type="NCBI Taxonomy" id="47621"/>
    <lineage>
        <taxon>Eukaryota</taxon>
        <taxon>Viridiplantae</taxon>
        <taxon>Streptophyta</taxon>
        <taxon>Embryophyta</taxon>
        <taxon>Tracheophyta</taxon>
        <taxon>Spermatophyta</taxon>
        <taxon>Magnoliopsida</taxon>
        <taxon>eudicotyledons</taxon>
        <taxon>Gunneridae</taxon>
        <taxon>Pentapetalae</taxon>
        <taxon>rosids</taxon>
        <taxon>malvids</taxon>
        <taxon>Malvales</taxon>
        <taxon>Malvaceae</taxon>
        <taxon>Malvoideae</taxon>
        <taxon>Gossypium</taxon>
    </lineage>
</organism>
<dbReference type="OrthoDB" id="166633at2759"/>
<name>A0A5B6WXL8_9ROSI</name>
<dbReference type="Proteomes" id="UP000325315">
    <property type="component" value="Unassembled WGS sequence"/>
</dbReference>
<dbReference type="InterPro" id="IPR012337">
    <property type="entry name" value="RNaseH-like_sf"/>
</dbReference>
<dbReference type="GO" id="GO:0015074">
    <property type="term" value="P:DNA integration"/>
    <property type="evidence" value="ECO:0007669"/>
    <property type="project" value="InterPro"/>
</dbReference>
<accession>A0A5B6WXL8</accession>
<dbReference type="PROSITE" id="PS50994">
    <property type="entry name" value="INTEGRASE"/>
    <property type="match status" value="1"/>
</dbReference>